<dbReference type="PATRIC" id="fig|1562970.3.peg.502"/>
<dbReference type="SUPFAM" id="SSF53448">
    <property type="entry name" value="Nucleotide-diphospho-sugar transferases"/>
    <property type="match status" value="1"/>
</dbReference>
<keyword evidence="3" id="KW-1185">Reference proteome</keyword>
<dbReference type="STRING" id="1562970.ING2E5B_0508"/>
<sequence>MKISIITATYNSEAHIADCVRSVNSQTYDNIEHIIIDGASKDNTVKIIEETPNRVTKIVSEPDKGIYDAMNKGIRMATGDVIGILNSDDFFTSDDVIETVVDTFKNNDIDALYGDVHFVNPDDLTKSVRYYSSSIF</sequence>
<reference evidence="2 3" key="1">
    <citation type="submission" date="2014-08" db="EMBL/GenBank/DDBJ databases">
        <authorList>
            <person name="Wibberg D."/>
        </authorList>
    </citation>
    <scope>NUCLEOTIDE SEQUENCE [LARGE SCALE GENOMIC DNA]</scope>
    <source>
        <strain evidence="3">ING2-E5B</strain>
    </source>
</reference>
<protein>
    <recommendedName>
        <fullName evidence="1">Glycosyltransferase 2-like domain-containing protein</fullName>
    </recommendedName>
</protein>
<accession>A0A098BXA0</accession>
<dbReference type="EMBL" id="LN515532">
    <property type="protein sequence ID" value="CEA15275.1"/>
    <property type="molecule type" value="Genomic_DNA"/>
</dbReference>
<evidence type="ECO:0000313" key="2">
    <source>
        <dbReference type="EMBL" id="CEA15275.1"/>
    </source>
</evidence>
<evidence type="ECO:0000313" key="3">
    <source>
        <dbReference type="Proteomes" id="UP000032417"/>
    </source>
</evidence>
<dbReference type="Proteomes" id="UP000032417">
    <property type="component" value="Chromosome 1"/>
</dbReference>
<dbReference type="CDD" id="cd06433">
    <property type="entry name" value="GT_2_WfgS_like"/>
    <property type="match status" value="1"/>
</dbReference>
<evidence type="ECO:0000259" key="1">
    <source>
        <dbReference type="Pfam" id="PF00535"/>
    </source>
</evidence>
<dbReference type="KEGG" id="pbt:ING2E5B_0508"/>
<dbReference type="PANTHER" id="PTHR22916">
    <property type="entry name" value="GLYCOSYLTRANSFERASE"/>
    <property type="match status" value="1"/>
</dbReference>
<dbReference type="HOGENOM" id="CLU_025996_22_1_10"/>
<dbReference type="GO" id="GO:0016758">
    <property type="term" value="F:hexosyltransferase activity"/>
    <property type="evidence" value="ECO:0007669"/>
    <property type="project" value="UniProtKB-ARBA"/>
</dbReference>
<dbReference type="InterPro" id="IPR001173">
    <property type="entry name" value="Glyco_trans_2-like"/>
</dbReference>
<feature type="domain" description="Glycosyltransferase 2-like" evidence="1">
    <location>
        <begin position="4"/>
        <end position="126"/>
    </location>
</feature>
<dbReference type="InterPro" id="IPR029044">
    <property type="entry name" value="Nucleotide-diphossugar_trans"/>
</dbReference>
<proteinExistence type="predicted"/>
<dbReference type="Pfam" id="PF00535">
    <property type="entry name" value="Glycos_transf_2"/>
    <property type="match status" value="1"/>
</dbReference>
<dbReference type="PANTHER" id="PTHR22916:SF3">
    <property type="entry name" value="UDP-GLCNAC:BETAGAL BETA-1,3-N-ACETYLGLUCOSAMINYLTRANSFERASE-LIKE PROTEIN 1"/>
    <property type="match status" value="1"/>
</dbReference>
<gene>
    <name evidence="2" type="ORF">ING2E5B_0508</name>
</gene>
<dbReference type="Gene3D" id="3.90.550.10">
    <property type="entry name" value="Spore Coat Polysaccharide Biosynthesis Protein SpsA, Chain A"/>
    <property type="match status" value="1"/>
</dbReference>
<dbReference type="AlphaFoldDB" id="A0A098BXA0"/>
<name>A0A098BXA0_9BACT</name>
<organism evidence="2 3">
    <name type="scientific">Fermentimonas caenicola</name>
    <dbReference type="NCBI Taxonomy" id="1562970"/>
    <lineage>
        <taxon>Bacteria</taxon>
        <taxon>Pseudomonadati</taxon>
        <taxon>Bacteroidota</taxon>
        <taxon>Bacteroidia</taxon>
        <taxon>Bacteroidales</taxon>
        <taxon>Dysgonomonadaceae</taxon>
        <taxon>Fermentimonas</taxon>
    </lineage>
</organism>